<sequence length="139" mass="16193">MIESETLLTAYYSLFHSYLSYGVVLWGNSSQSIRTFRLQKQAIRLLVNAGYKDHCQQLFIRYKILPVPSIYYIFHILLDIPKNKHLYSNNSKFHNYPTRYGENLRPHRYRLEISALSEYSSASITALNDIAQVPVDPAC</sequence>
<evidence type="ECO:0000313" key="2">
    <source>
        <dbReference type="Proteomes" id="UP001162164"/>
    </source>
</evidence>
<dbReference type="Proteomes" id="UP001162164">
    <property type="component" value="Unassembled WGS sequence"/>
</dbReference>
<keyword evidence="2" id="KW-1185">Reference proteome</keyword>
<accession>A0ABQ9JX39</accession>
<comment type="caution">
    <text evidence="1">The sequence shown here is derived from an EMBL/GenBank/DDBJ whole genome shotgun (WGS) entry which is preliminary data.</text>
</comment>
<reference evidence="1" key="1">
    <citation type="journal article" date="2023" name="Insect Mol. Biol.">
        <title>Genome sequencing provides insights into the evolution of gene families encoding plant cell wall-degrading enzymes in longhorned beetles.</title>
        <authorList>
            <person name="Shin N.R."/>
            <person name="Okamura Y."/>
            <person name="Kirsch R."/>
            <person name="Pauchet Y."/>
        </authorList>
    </citation>
    <scope>NUCLEOTIDE SEQUENCE</scope>
    <source>
        <strain evidence="1">MMC_N1</strain>
    </source>
</reference>
<dbReference type="EMBL" id="JAPWTJ010000125">
    <property type="protein sequence ID" value="KAJ8982406.1"/>
    <property type="molecule type" value="Genomic_DNA"/>
</dbReference>
<name>A0ABQ9JX39_9CUCU</name>
<proteinExistence type="predicted"/>
<gene>
    <name evidence="1" type="ORF">NQ317_017208</name>
</gene>
<protein>
    <submittedName>
        <fullName evidence="1">Uncharacterized protein</fullName>
    </submittedName>
</protein>
<organism evidence="1 2">
    <name type="scientific">Molorchus minor</name>
    <dbReference type="NCBI Taxonomy" id="1323400"/>
    <lineage>
        <taxon>Eukaryota</taxon>
        <taxon>Metazoa</taxon>
        <taxon>Ecdysozoa</taxon>
        <taxon>Arthropoda</taxon>
        <taxon>Hexapoda</taxon>
        <taxon>Insecta</taxon>
        <taxon>Pterygota</taxon>
        <taxon>Neoptera</taxon>
        <taxon>Endopterygota</taxon>
        <taxon>Coleoptera</taxon>
        <taxon>Polyphaga</taxon>
        <taxon>Cucujiformia</taxon>
        <taxon>Chrysomeloidea</taxon>
        <taxon>Cerambycidae</taxon>
        <taxon>Lamiinae</taxon>
        <taxon>Monochamini</taxon>
        <taxon>Molorchus</taxon>
    </lineage>
</organism>
<evidence type="ECO:0000313" key="1">
    <source>
        <dbReference type="EMBL" id="KAJ8982406.1"/>
    </source>
</evidence>